<dbReference type="InterPro" id="IPR045329">
    <property type="entry name" value="LZTS"/>
</dbReference>
<comment type="caution">
    <text evidence="6">The sequence shown here is derived from an EMBL/GenBank/DDBJ whole genome shotgun (WGS) entry which is preliminary data.</text>
</comment>
<evidence type="ECO:0000256" key="2">
    <source>
        <dbReference type="ARBA" id="ARBA00022490"/>
    </source>
</evidence>
<dbReference type="GO" id="GO:0005737">
    <property type="term" value="C:cytoplasm"/>
    <property type="evidence" value="ECO:0007669"/>
    <property type="project" value="UniProtKB-SubCell"/>
</dbReference>
<protein>
    <submittedName>
        <fullName evidence="6">Leucine zipper tumor suppressor 2</fullName>
    </submittedName>
</protein>
<evidence type="ECO:0000256" key="5">
    <source>
        <dbReference type="SAM" id="MobiDB-lite"/>
    </source>
</evidence>
<accession>A0A7J7UXC1</accession>
<comment type="subcellular location">
    <subcellularLocation>
        <location evidence="1">Cytoplasm</location>
    </subcellularLocation>
</comment>
<gene>
    <name evidence="6" type="ORF">mRhiFer1_010569</name>
</gene>
<keyword evidence="3 4" id="KW-0175">Coiled coil</keyword>
<evidence type="ECO:0000256" key="3">
    <source>
        <dbReference type="ARBA" id="ARBA00023054"/>
    </source>
</evidence>
<dbReference type="Pfam" id="PF06818">
    <property type="entry name" value="Fez1"/>
    <property type="match status" value="1"/>
</dbReference>
<evidence type="ECO:0000313" key="7">
    <source>
        <dbReference type="Proteomes" id="UP000585614"/>
    </source>
</evidence>
<name>A0A7J7UXC1_RHIFE</name>
<dbReference type="EMBL" id="JACAGC010000015">
    <property type="protein sequence ID" value="KAF6317519.1"/>
    <property type="molecule type" value="Genomic_DNA"/>
</dbReference>
<dbReference type="AlphaFoldDB" id="A0A7J7UXC1"/>
<reference evidence="6 7" key="1">
    <citation type="journal article" date="2020" name="Nature">
        <title>Six reference-quality genomes reveal evolution of bat adaptations.</title>
        <authorList>
            <person name="Jebb D."/>
            <person name="Huang Z."/>
            <person name="Pippel M."/>
            <person name="Hughes G.M."/>
            <person name="Lavrichenko K."/>
            <person name="Devanna P."/>
            <person name="Winkler S."/>
            <person name="Jermiin L.S."/>
            <person name="Skirmuntt E.C."/>
            <person name="Katzourakis A."/>
            <person name="Burkitt-Gray L."/>
            <person name="Ray D.A."/>
            <person name="Sullivan K.A.M."/>
            <person name="Roscito J.G."/>
            <person name="Kirilenko B.M."/>
            <person name="Davalos L.M."/>
            <person name="Corthals A.P."/>
            <person name="Power M.L."/>
            <person name="Jones G."/>
            <person name="Ransome R.D."/>
            <person name="Dechmann D.K.N."/>
            <person name="Locatelli A.G."/>
            <person name="Puechmaille S.J."/>
            <person name="Fedrigo O."/>
            <person name="Jarvis E.D."/>
            <person name="Hiller M."/>
            <person name="Vernes S.C."/>
            <person name="Myers E.W."/>
            <person name="Teeling E.C."/>
        </authorList>
    </citation>
    <scope>NUCLEOTIDE SEQUENCE [LARGE SCALE GENOMIC DNA]</scope>
    <source>
        <strain evidence="6">MRhiFer1</strain>
        <tissue evidence="6">Lung</tissue>
    </source>
</reference>
<keyword evidence="2" id="KW-0963">Cytoplasm</keyword>
<dbReference type="PANTHER" id="PTHR19354:SF4">
    <property type="entry name" value="ZIPPER PUTATIVE TUMOR SUPPRESSOR 2-RELATED"/>
    <property type="match status" value="1"/>
</dbReference>
<feature type="region of interest" description="Disordered" evidence="5">
    <location>
        <begin position="1"/>
        <end position="59"/>
    </location>
</feature>
<evidence type="ECO:0000256" key="1">
    <source>
        <dbReference type="ARBA" id="ARBA00004496"/>
    </source>
</evidence>
<feature type="coiled-coil region" evidence="4">
    <location>
        <begin position="135"/>
        <end position="261"/>
    </location>
</feature>
<feature type="compositionally biased region" description="Low complexity" evidence="5">
    <location>
        <begin position="1"/>
        <end position="25"/>
    </location>
</feature>
<evidence type="ECO:0000313" key="6">
    <source>
        <dbReference type="EMBL" id="KAF6317519.1"/>
    </source>
</evidence>
<proteinExistence type="predicted"/>
<dbReference type="PANTHER" id="PTHR19354">
    <property type="entry name" value="ZIPPER PUTATIVE TUMOR SUPPRESSOR 2 HOMOLOG-LIKE PROTEIN-RELATED"/>
    <property type="match status" value="1"/>
</dbReference>
<sequence length="282" mass="31949">MAIVQTLPVPLEPAPEAATAPQAPAMGSVSSLISGRPCPGGPAPSRHHGPPGPTFFRQQDGLLRGGYEAQEPLCPAVPPRKAIPGTTFTYINEDFRTESPPSPSSDIEDAREQRACNAHLRGPPPKLIPVSGKLEKVYEDRQRHLQQEREALREDGAAQAQRAQRAQQLLQLQVFQLQQEKRQLQDDFAQLLQEREQLERRCEEQRDSFEGERLAWQAEKEQVIRYQKQLQHNYIQMYRRNRQLEQELQQLSLELEARELADLGLAEPAPCICLEEITATEI</sequence>
<organism evidence="6 7">
    <name type="scientific">Rhinolophus ferrumequinum</name>
    <name type="common">Greater horseshoe bat</name>
    <dbReference type="NCBI Taxonomy" id="59479"/>
    <lineage>
        <taxon>Eukaryota</taxon>
        <taxon>Metazoa</taxon>
        <taxon>Chordata</taxon>
        <taxon>Craniata</taxon>
        <taxon>Vertebrata</taxon>
        <taxon>Euteleostomi</taxon>
        <taxon>Mammalia</taxon>
        <taxon>Eutheria</taxon>
        <taxon>Laurasiatheria</taxon>
        <taxon>Chiroptera</taxon>
        <taxon>Yinpterochiroptera</taxon>
        <taxon>Rhinolophoidea</taxon>
        <taxon>Rhinolophidae</taxon>
        <taxon>Rhinolophinae</taxon>
        <taxon>Rhinolophus</taxon>
    </lineage>
</organism>
<dbReference type="GO" id="GO:0090090">
    <property type="term" value="P:negative regulation of canonical Wnt signaling pathway"/>
    <property type="evidence" value="ECO:0007669"/>
    <property type="project" value="TreeGrafter"/>
</dbReference>
<dbReference type="Proteomes" id="UP000585614">
    <property type="component" value="Unassembled WGS sequence"/>
</dbReference>
<evidence type="ECO:0000256" key="4">
    <source>
        <dbReference type="SAM" id="Coils"/>
    </source>
</evidence>